<organism evidence="1 2">
    <name type="scientific">Sorangium cellulosum So0157-2</name>
    <dbReference type="NCBI Taxonomy" id="1254432"/>
    <lineage>
        <taxon>Bacteria</taxon>
        <taxon>Pseudomonadati</taxon>
        <taxon>Myxococcota</taxon>
        <taxon>Polyangia</taxon>
        <taxon>Polyangiales</taxon>
        <taxon>Polyangiaceae</taxon>
        <taxon>Sorangium</taxon>
    </lineage>
</organism>
<dbReference type="Proteomes" id="UP000014803">
    <property type="component" value="Chromosome"/>
</dbReference>
<accession>S4Y395</accession>
<dbReference type="HOGENOM" id="CLU_2976906_0_0_7"/>
<protein>
    <submittedName>
        <fullName evidence="1">Uncharacterized protein</fullName>
    </submittedName>
</protein>
<evidence type="ECO:0000313" key="1">
    <source>
        <dbReference type="EMBL" id="AGP38670.1"/>
    </source>
</evidence>
<dbReference type="KEGG" id="scu:SCE1572_31835"/>
<proteinExistence type="predicted"/>
<sequence>MIPFLSSVRYLLCSRPLHATLDETSFVRTDHSSLSACTLTTPSSVPSDTALSHTMARA</sequence>
<gene>
    <name evidence="1" type="ORF">SCE1572_31835</name>
</gene>
<dbReference type="AlphaFoldDB" id="S4Y395"/>
<evidence type="ECO:0000313" key="2">
    <source>
        <dbReference type="Proteomes" id="UP000014803"/>
    </source>
</evidence>
<dbReference type="EMBL" id="CP003969">
    <property type="protein sequence ID" value="AGP38670.1"/>
    <property type="molecule type" value="Genomic_DNA"/>
</dbReference>
<reference evidence="1 2" key="1">
    <citation type="journal article" date="2013" name="Sci. Rep.">
        <title>Extraordinary expansion of a Sorangium cellulosum genome from an alkaline milieu.</title>
        <authorList>
            <person name="Han K."/>
            <person name="Li Z.F."/>
            <person name="Peng R."/>
            <person name="Zhu L.P."/>
            <person name="Zhou T."/>
            <person name="Wang L.G."/>
            <person name="Li S.G."/>
            <person name="Zhang X.B."/>
            <person name="Hu W."/>
            <person name="Wu Z.H."/>
            <person name="Qin N."/>
            <person name="Li Y.Z."/>
        </authorList>
    </citation>
    <scope>NUCLEOTIDE SEQUENCE [LARGE SCALE GENOMIC DNA]</scope>
    <source>
        <strain evidence="1 2">So0157-2</strain>
    </source>
</reference>
<name>S4Y395_SORCE</name>